<dbReference type="GeneID" id="77258106"/>
<dbReference type="EMBL" id="CP020932">
    <property type="protein sequence ID" value="ARM86226.1"/>
    <property type="molecule type" value="Genomic_DNA"/>
</dbReference>
<proteinExistence type="predicted"/>
<name>A0A1W6KFM3_9GAMM</name>
<protein>
    <submittedName>
        <fullName evidence="2">Uncharacterized protein</fullName>
    </submittedName>
</protein>
<keyword evidence="2" id="KW-0614">Plasmid</keyword>
<evidence type="ECO:0000313" key="3">
    <source>
        <dbReference type="Proteomes" id="UP000193100"/>
    </source>
</evidence>
<feature type="region of interest" description="Disordered" evidence="1">
    <location>
        <begin position="221"/>
        <end position="245"/>
    </location>
</feature>
<evidence type="ECO:0000313" key="2">
    <source>
        <dbReference type="EMBL" id="ARM86226.1"/>
    </source>
</evidence>
<evidence type="ECO:0000256" key="1">
    <source>
        <dbReference type="SAM" id="MobiDB-lite"/>
    </source>
</evidence>
<dbReference type="AlphaFoldDB" id="A0A1W6KFM3"/>
<geneLocation type="plasmid" evidence="3">
    <name>psmr5</name>
</geneLocation>
<dbReference type="Proteomes" id="UP000193100">
    <property type="component" value="Plasmid pSMR5"/>
</dbReference>
<dbReference type="RefSeq" id="WP_085682187.1">
    <property type="nucleotide sequence ID" value="NZ_CP020932.1"/>
</dbReference>
<sequence length="245" mass="26865">MAAEKAFERGYPVNVSMDSFLSTAENMLRQRGTDREINEVAVKDANIPMTGAFRRDTLMPVLVDYMNFVIHPQSDLKFESALNDELTAGVAASMASEESREPKAEDVLIADEMVTSHLSSTPLFNTASEQGALGVTSSMRQVASTPLSVTLLMLDTALESAHTLSQRYQQSSLGLAEPDVLDLTPVCELLASMKVGEHMQELPEQLQAQLDRVMNGKDRFATVNDDLPDWDQVPEDSSPKPETGE</sequence>
<organism evidence="2 3">
    <name type="scientific">Marinobacter salarius</name>
    <dbReference type="NCBI Taxonomy" id="1420917"/>
    <lineage>
        <taxon>Bacteria</taxon>
        <taxon>Pseudomonadati</taxon>
        <taxon>Pseudomonadota</taxon>
        <taxon>Gammaproteobacteria</taxon>
        <taxon>Pseudomonadales</taxon>
        <taxon>Marinobacteraceae</taxon>
        <taxon>Marinobacter</taxon>
    </lineage>
</organism>
<gene>
    <name evidence="2" type="ORF">MARSALSMR5_04206</name>
</gene>
<accession>A0A1W6KFM3</accession>
<reference evidence="2 3" key="1">
    <citation type="submission" date="2017-04" db="EMBL/GenBank/DDBJ databases">
        <title>Genome Sequence of Marinobacter salarius strain SMR5 Isolated from a culture of the Diatom Skeletonema marinoi.</title>
        <authorList>
            <person name="Topel M."/>
            <person name="Pinder M.I.M."/>
            <person name="Johansson O.N."/>
            <person name="Kourtchenko O."/>
            <person name="Godhe A."/>
            <person name="Clarke A.K."/>
        </authorList>
    </citation>
    <scope>NUCLEOTIDE SEQUENCE [LARGE SCALE GENOMIC DNA]</scope>
    <source>
        <strain evidence="2 3">SMR5</strain>
        <plasmid evidence="3">Plasmid psmr5</plasmid>
    </source>
</reference>